<sequence>MIVLLIIVGAINIWHFGGDLLHGQVNNDAKTTQTTKKANQKKPFNAKPTSKKKATNEDASETDTTDDQDKVIDNVEQNHAEDQTHSSESNWDLTQANATEFGIEDVQTVQSNVGSIYSSKYLPDQGMSYTWENRFGTFIRVDDENNHITSVYLHDQNDPQNANY</sequence>
<dbReference type="Proteomes" id="UP000050872">
    <property type="component" value="Unassembled WGS sequence"/>
</dbReference>
<evidence type="ECO:0000313" key="3">
    <source>
        <dbReference type="Proteomes" id="UP000050872"/>
    </source>
</evidence>
<gene>
    <name evidence="2" type="ORF">FD29_GL001882</name>
</gene>
<dbReference type="STRING" id="1423770.FD29_GL001882"/>
<organism evidence="2 3">
    <name type="scientific">Companilactobacillus mindensis DSM 14500</name>
    <dbReference type="NCBI Taxonomy" id="1423770"/>
    <lineage>
        <taxon>Bacteria</taxon>
        <taxon>Bacillati</taxon>
        <taxon>Bacillota</taxon>
        <taxon>Bacilli</taxon>
        <taxon>Lactobacillales</taxon>
        <taxon>Lactobacillaceae</taxon>
        <taxon>Companilactobacillus</taxon>
    </lineage>
</organism>
<dbReference type="AlphaFoldDB" id="A0A0R1QN29"/>
<comment type="caution">
    <text evidence="2">The sequence shown here is derived from an EMBL/GenBank/DDBJ whole genome shotgun (WGS) entry which is preliminary data.</text>
</comment>
<protein>
    <submittedName>
        <fullName evidence="2">Uncharacterized protein</fullName>
    </submittedName>
</protein>
<feature type="region of interest" description="Disordered" evidence="1">
    <location>
        <begin position="31"/>
        <end position="91"/>
    </location>
</feature>
<dbReference type="EMBL" id="AZEZ01000004">
    <property type="protein sequence ID" value="KRL45881.1"/>
    <property type="molecule type" value="Genomic_DNA"/>
</dbReference>
<feature type="compositionally biased region" description="Basic and acidic residues" evidence="1">
    <location>
        <begin position="67"/>
        <end position="85"/>
    </location>
</feature>
<evidence type="ECO:0000256" key="1">
    <source>
        <dbReference type="SAM" id="MobiDB-lite"/>
    </source>
</evidence>
<keyword evidence="3" id="KW-1185">Reference proteome</keyword>
<dbReference type="PATRIC" id="fig|1423770.3.peg.1933"/>
<accession>A0A0R1QN29</accession>
<name>A0A0R1QN29_9LACO</name>
<evidence type="ECO:0000313" key="2">
    <source>
        <dbReference type="EMBL" id="KRL45881.1"/>
    </source>
</evidence>
<reference evidence="2 3" key="1">
    <citation type="journal article" date="2015" name="Genome Announc.">
        <title>Expanding the biotechnology potential of lactobacilli through comparative genomics of 213 strains and associated genera.</title>
        <authorList>
            <person name="Sun Z."/>
            <person name="Harris H.M."/>
            <person name="McCann A."/>
            <person name="Guo C."/>
            <person name="Argimon S."/>
            <person name="Zhang W."/>
            <person name="Yang X."/>
            <person name="Jeffery I.B."/>
            <person name="Cooney J.C."/>
            <person name="Kagawa T.F."/>
            <person name="Liu W."/>
            <person name="Song Y."/>
            <person name="Salvetti E."/>
            <person name="Wrobel A."/>
            <person name="Rasinkangas P."/>
            <person name="Parkhill J."/>
            <person name="Rea M.C."/>
            <person name="O'Sullivan O."/>
            <person name="Ritari J."/>
            <person name="Douillard F.P."/>
            <person name="Paul Ross R."/>
            <person name="Yang R."/>
            <person name="Briner A.E."/>
            <person name="Felis G.E."/>
            <person name="de Vos W.M."/>
            <person name="Barrangou R."/>
            <person name="Klaenhammer T.R."/>
            <person name="Caufield P.W."/>
            <person name="Cui Y."/>
            <person name="Zhang H."/>
            <person name="O'Toole P.W."/>
        </authorList>
    </citation>
    <scope>NUCLEOTIDE SEQUENCE [LARGE SCALE GENOMIC DNA]</scope>
    <source>
        <strain evidence="2 3">DSM 14500</strain>
    </source>
</reference>
<proteinExistence type="predicted"/>